<dbReference type="Gene3D" id="2.40.100.10">
    <property type="entry name" value="Cyclophilin-like"/>
    <property type="match status" value="1"/>
</dbReference>
<dbReference type="PANTHER" id="PTHR34698:SF2">
    <property type="entry name" value="5-OXOPROLINASE SUBUNIT B"/>
    <property type="match status" value="1"/>
</dbReference>
<keyword evidence="1" id="KW-0547">Nucleotide-binding</keyword>
<dbReference type="EMBL" id="MSDF01000002">
    <property type="protein sequence ID" value="OPB00407.1"/>
    <property type="molecule type" value="Genomic_DNA"/>
</dbReference>
<keyword evidence="2 5" id="KW-0378">Hydrolase</keyword>
<protein>
    <submittedName>
        <fullName evidence="5">Allophanate hydrolase</fullName>
    </submittedName>
</protein>
<comment type="caution">
    <text evidence="5">The sequence shown here is derived from an EMBL/GenBank/DDBJ whole genome shotgun (WGS) entry which is preliminary data.</text>
</comment>
<dbReference type="Gene3D" id="3.30.1360.40">
    <property type="match status" value="1"/>
</dbReference>
<dbReference type="PANTHER" id="PTHR34698">
    <property type="entry name" value="5-OXOPROLINASE SUBUNIT B"/>
    <property type="match status" value="1"/>
</dbReference>
<evidence type="ECO:0000256" key="3">
    <source>
        <dbReference type="ARBA" id="ARBA00022840"/>
    </source>
</evidence>
<dbReference type="InterPro" id="IPR003833">
    <property type="entry name" value="CT_C_D"/>
</dbReference>
<proteinExistence type="predicted"/>
<feature type="domain" description="Carboxyltransferase" evidence="4">
    <location>
        <begin position="21"/>
        <end position="234"/>
    </location>
</feature>
<dbReference type="AlphaFoldDB" id="A0A1T2Z8P1"/>
<accession>A0A1T2Z8P1</accession>
<dbReference type="InterPro" id="IPR029000">
    <property type="entry name" value="Cyclophilin-like_dom_sf"/>
</dbReference>
<dbReference type="SUPFAM" id="SSF160467">
    <property type="entry name" value="PH0987 N-terminal domain-like"/>
    <property type="match status" value="1"/>
</dbReference>
<name>A0A1T2Z8P1_PSEFL</name>
<dbReference type="InterPro" id="IPR010016">
    <property type="entry name" value="PxpB"/>
</dbReference>
<evidence type="ECO:0000259" key="4">
    <source>
        <dbReference type="SMART" id="SM00796"/>
    </source>
</evidence>
<sequence>MSDVHCEVREPVRPVRAEPYWRFEPCGDCCIVVVFATVFSAQANRRAVAFSATLHDRLARGSLAGITDIIPAMVSVGIHYSPTLFAARYPELMPYDAVVELLDSALTRLQNTPPTTPKRLDIPVCYEGDCAPDLLEIASACAMSPSEVIAAHSAQWVDVLMVGFAPGHPYIGMHDPALKLSRRAVPRTRVLQGSVGLANCQSVIYPADLPGGWNIVGRTPLTMFSPANEPPCLLTGGDQVRFVPITAREFELMTGEQS</sequence>
<dbReference type="RefSeq" id="WP_078738241.1">
    <property type="nucleotide sequence ID" value="NZ_MSDF01000002.1"/>
</dbReference>
<reference evidence="5 6" key="1">
    <citation type="submission" date="2016-12" db="EMBL/GenBank/DDBJ databases">
        <title>Draft genome sequences of seven strains of Pseudomonas fluorescens that produce 4-formylaminooxyvinylglycine.</title>
        <authorList>
            <person name="Okrent R.A."/>
            <person name="Manning V.A."/>
            <person name="Trippe K.M."/>
        </authorList>
    </citation>
    <scope>NUCLEOTIDE SEQUENCE [LARGE SCALE GENOMIC DNA]</scope>
    <source>
        <strain evidence="5 6">P5A</strain>
    </source>
</reference>
<dbReference type="OrthoDB" id="9778567at2"/>
<evidence type="ECO:0000313" key="5">
    <source>
        <dbReference type="EMBL" id="OPB00407.1"/>
    </source>
</evidence>
<dbReference type="Pfam" id="PF02682">
    <property type="entry name" value="CT_C_D"/>
    <property type="match status" value="1"/>
</dbReference>
<dbReference type="Proteomes" id="UP000190965">
    <property type="component" value="Unassembled WGS sequence"/>
</dbReference>
<dbReference type="SUPFAM" id="SSF50891">
    <property type="entry name" value="Cyclophilin-like"/>
    <property type="match status" value="1"/>
</dbReference>
<gene>
    <name evidence="5" type="ORF">BFW87_01550</name>
</gene>
<dbReference type="GO" id="GO:0005524">
    <property type="term" value="F:ATP binding"/>
    <property type="evidence" value="ECO:0007669"/>
    <property type="project" value="UniProtKB-KW"/>
</dbReference>
<dbReference type="SMART" id="SM00796">
    <property type="entry name" value="AHS1"/>
    <property type="match status" value="1"/>
</dbReference>
<organism evidence="5 6">
    <name type="scientific">Pseudomonas fluorescens</name>
    <dbReference type="NCBI Taxonomy" id="294"/>
    <lineage>
        <taxon>Bacteria</taxon>
        <taxon>Pseudomonadati</taxon>
        <taxon>Pseudomonadota</taxon>
        <taxon>Gammaproteobacteria</taxon>
        <taxon>Pseudomonadales</taxon>
        <taxon>Pseudomonadaceae</taxon>
        <taxon>Pseudomonas</taxon>
    </lineage>
</organism>
<evidence type="ECO:0000313" key="6">
    <source>
        <dbReference type="Proteomes" id="UP000190965"/>
    </source>
</evidence>
<evidence type="ECO:0000256" key="2">
    <source>
        <dbReference type="ARBA" id="ARBA00022801"/>
    </source>
</evidence>
<keyword evidence="3" id="KW-0067">ATP-binding</keyword>
<dbReference type="GO" id="GO:0016787">
    <property type="term" value="F:hydrolase activity"/>
    <property type="evidence" value="ECO:0007669"/>
    <property type="project" value="UniProtKB-KW"/>
</dbReference>
<evidence type="ECO:0000256" key="1">
    <source>
        <dbReference type="ARBA" id="ARBA00022741"/>
    </source>
</evidence>